<sequence length="202" mass="23826">MEGSIHETAVTLLHRSFNGAHRVGFKKAIQQLQWDHEGWAEFDEQPTWNDFLKNGEVWKEGILPDLWLIDHETMSVVCIEVENGNAISDRKFQSYRNLWWHLDEFYWELHLLVSDRWCNLTPVPVHRFTSMGTVDLKNHRLANVIAAERNKNEIMFKLSKIYCNSDLSEREIQRAQWMAKNPSFTLAKFREQSQEPSNSLLP</sequence>
<dbReference type="KEGG" id="alf:CFBP5473_07735"/>
<dbReference type="Proteomes" id="UP000298545">
    <property type="component" value="Chromosome circular"/>
</dbReference>
<dbReference type="AlphaFoldDB" id="A0A4D7DM15"/>
<proteinExistence type="predicted"/>
<accession>A0A4D7DM15</accession>
<dbReference type="RefSeq" id="WP_136954333.1">
    <property type="nucleotide sequence ID" value="NZ_CP039691.1"/>
</dbReference>
<reference evidence="1 3" key="1">
    <citation type="submission" date="2019-04" db="EMBL/GenBank/DDBJ databases">
        <title>Complete genome sequence of Agrobacterium larrymoorei CFBP5473.</title>
        <authorList>
            <person name="Haryono M."/>
            <person name="Chou L."/>
            <person name="Lin Y.-C."/>
            <person name="Lai E.-M."/>
            <person name="Kuo C.-H."/>
        </authorList>
    </citation>
    <scope>NUCLEOTIDE SEQUENCE [LARGE SCALE GENOMIC DNA]</scope>
    <source>
        <strain evidence="1 3">CFBP5473</strain>
    </source>
</reference>
<dbReference type="OrthoDB" id="9902641at2"/>
<evidence type="ECO:0000313" key="1">
    <source>
        <dbReference type="EMBL" id="QCI97815.1"/>
    </source>
</evidence>
<name>A0A4D7DM15_9HYPH</name>
<evidence type="ECO:0000313" key="4">
    <source>
        <dbReference type="Proteomes" id="UP000826513"/>
    </source>
</evidence>
<reference evidence="2 4" key="2">
    <citation type="submission" date="2021-03" db="EMBL/GenBank/DDBJ databases">
        <title>Rapid diversification of plasmids in a genus of pathogenic and nitrogen fixing bacteria.</title>
        <authorList>
            <person name="Weisberg A.J."/>
            <person name="Miller M."/>
            <person name="Ream W."/>
            <person name="Grunwald N.J."/>
            <person name="Chang J.H."/>
        </authorList>
    </citation>
    <scope>NUCLEOTIDE SEQUENCE [LARGE SCALE GENOMIC DNA]</scope>
    <source>
        <strain evidence="2 4">AF3.44</strain>
    </source>
</reference>
<dbReference type="EMBL" id="CP072167">
    <property type="protein sequence ID" value="QYA06737.1"/>
    <property type="molecule type" value="Genomic_DNA"/>
</dbReference>
<evidence type="ECO:0000313" key="3">
    <source>
        <dbReference type="Proteomes" id="UP000298545"/>
    </source>
</evidence>
<protein>
    <submittedName>
        <fullName evidence="1">Uncharacterized protein</fullName>
    </submittedName>
</protein>
<dbReference type="EMBL" id="CP039691">
    <property type="protein sequence ID" value="QCI97815.1"/>
    <property type="molecule type" value="Genomic_DNA"/>
</dbReference>
<evidence type="ECO:0000313" key="2">
    <source>
        <dbReference type="EMBL" id="QYA06737.1"/>
    </source>
</evidence>
<gene>
    <name evidence="1" type="ORF">CFBP5473_07735</name>
    <name evidence="2" type="ORF">J5285_11965</name>
</gene>
<dbReference type="Proteomes" id="UP000826513">
    <property type="component" value="Chromosome 1"/>
</dbReference>
<keyword evidence="4" id="KW-1185">Reference proteome</keyword>
<organism evidence="1 3">
    <name type="scientific">Agrobacterium larrymoorei</name>
    <dbReference type="NCBI Taxonomy" id="160699"/>
    <lineage>
        <taxon>Bacteria</taxon>
        <taxon>Pseudomonadati</taxon>
        <taxon>Pseudomonadota</taxon>
        <taxon>Alphaproteobacteria</taxon>
        <taxon>Hyphomicrobiales</taxon>
        <taxon>Rhizobiaceae</taxon>
        <taxon>Rhizobium/Agrobacterium group</taxon>
        <taxon>Agrobacterium</taxon>
    </lineage>
</organism>
<dbReference type="STRING" id="1367849.GCA_000518585_00337"/>